<comment type="subcellular location">
    <subcellularLocation>
        <location evidence="1">Cell inner membrane</location>
        <topology evidence="1">Multi-pass membrane protein</topology>
    </subcellularLocation>
</comment>
<keyword evidence="3" id="KW-1003">Cell membrane</keyword>
<evidence type="ECO:0000313" key="11">
    <source>
        <dbReference type="EMBL" id="MEQ2563902.1"/>
    </source>
</evidence>
<evidence type="ECO:0000256" key="3">
    <source>
        <dbReference type="ARBA" id="ARBA00022475"/>
    </source>
</evidence>
<evidence type="ECO:0000313" key="12">
    <source>
        <dbReference type="Proteomes" id="UP001437460"/>
    </source>
</evidence>
<keyword evidence="5 9" id="KW-0812">Transmembrane</keyword>
<feature type="transmembrane region" description="Helical" evidence="9">
    <location>
        <begin position="90"/>
        <end position="111"/>
    </location>
</feature>
<keyword evidence="4" id="KW-0997">Cell inner membrane</keyword>
<evidence type="ECO:0000256" key="7">
    <source>
        <dbReference type="ARBA" id="ARBA00023136"/>
    </source>
</evidence>
<feature type="domain" description="Tripartite ATP-independent periplasmic transporters DctQ component" evidence="10">
    <location>
        <begin position="26"/>
        <end position="156"/>
    </location>
</feature>
<organism evidence="11 12">
    <name type="scientific">Ventrimonas faecis</name>
    <dbReference type="NCBI Taxonomy" id="3133170"/>
    <lineage>
        <taxon>Bacteria</taxon>
        <taxon>Bacillati</taxon>
        <taxon>Bacillota</taxon>
        <taxon>Clostridia</taxon>
        <taxon>Lachnospirales</taxon>
        <taxon>Lachnospiraceae</taxon>
        <taxon>Ventrimonas</taxon>
    </lineage>
</organism>
<dbReference type="PANTHER" id="PTHR35011:SF2">
    <property type="entry name" value="2,3-DIKETO-L-GULONATE TRAP TRANSPORTER SMALL PERMEASE PROTEIN YIAM"/>
    <property type="match status" value="1"/>
</dbReference>
<feature type="transmembrane region" description="Helical" evidence="9">
    <location>
        <begin position="131"/>
        <end position="149"/>
    </location>
</feature>
<evidence type="ECO:0000256" key="2">
    <source>
        <dbReference type="ARBA" id="ARBA00022448"/>
    </source>
</evidence>
<dbReference type="Pfam" id="PF04290">
    <property type="entry name" value="DctQ"/>
    <property type="match status" value="1"/>
</dbReference>
<evidence type="ECO:0000256" key="6">
    <source>
        <dbReference type="ARBA" id="ARBA00022989"/>
    </source>
</evidence>
<dbReference type="PANTHER" id="PTHR35011">
    <property type="entry name" value="2,3-DIKETO-L-GULONATE TRAP TRANSPORTER SMALL PERMEASE PROTEIN YIAM"/>
    <property type="match status" value="1"/>
</dbReference>
<evidence type="ECO:0000256" key="1">
    <source>
        <dbReference type="ARBA" id="ARBA00004429"/>
    </source>
</evidence>
<evidence type="ECO:0000256" key="5">
    <source>
        <dbReference type="ARBA" id="ARBA00022692"/>
    </source>
</evidence>
<keyword evidence="2" id="KW-0813">Transport</keyword>
<name>A0ABV1HNK8_9FIRM</name>
<keyword evidence="7 9" id="KW-0472">Membrane</keyword>
<feature type="transmembrane region" description="Helical" evidence="9">
    <location>
        <begin position="50"/>
        <end position="69"/>
    </location>
</feature>
<keyword evidence="6 9" id="KW-1133">Transmembrane helix</keyword>
<evidence type="ECO:0000256" key="8">
    <source>
        <dbReference type="ARBA" id="ARBA00038436"/>
    </source>
</evidence>
<accession>A0ABV1HNK8</accession>
<evidence type="ECO:0000256" key="4">
    <source>
        <dbReference type="ARBA" id="ARBA00022519"/>
    </source>
</evidence>
<sequence length="191" mass="21406">MKNESLAKKLLNHFEVYAGAGIFIIMTILLFVQVVTRYCFGHAVTWAEEVATILFVWMVYLGVAAAVLSRKHLKIDAFVEMLPFKAKKTLLIISNVIFLAFSLYIIFPMMSLVNNYAAKSAASPILKIPKALSYVVMPLCFLLTAIRLVQEIIRLSKEKEKELGVSKPIIDIAALEKEAEELARQKKGGNK</sequence>
<comment type="caution">
    <text evidence="11">The sequence shown here is derived from an EMBL/GenBank/DDBJ whole genome shotgun (WGS) entry which is preliminary data.</text>
</comment>
<comment type="similarity">
    <text evidence="8">Belongs to the TRAP transporter small permease family.</text>
</comment>
<dbReference type="Proteomes" id="UP001437460">
    <property type="component" value="Unassembled WGS sequence"/>
</dbReference>
<evidence type="ECO:0000256" key="9">
    <source>
        <dbReference type="SAM" id="Phobius"/>
    </source>
</evidence>
<feature type="transmembrane region" description="Helical" evidence="9">
    <location>
        <begin position="16"/>
        <end position="38"/>
    </location>
</feature>
<proteinExistence type="inferred from homology"/>
<keyword evidence="12" id="KW-1185">Reference proteome</keyword>
<dbReference type="EMBL" id="JBBMFJ010000027">
    <property type="protein sequence ID" value="MEQ2563902.1"/>
    <property type="molecule type" value="Genomic_DNA"/>
</dbReference>
<dbReference type="InterPro" id="IPR007387">
    <property type="entry name" value="TRAP_DctQ"/>
</dbReference>
<protein>
    <submittedName>
        <fullName evidence="11">TRAP transporter small permease</fullName>
    </submittedName>
</protein>
<dbReference type="RefSeq" id="WP_349229978.1">
    <property type="nucleotide sequence ID" value="NZ_JBBMFJ010000027.1"/>
</dbReference>
<dbReference type="InterPro" id="IPR055348">
    <property type="entry name" value="DctQ"/>
</dbReference>
<gene>
    <name evidence="11" type="ORF">WMO41_12140</name>
</gene>
<evidence type="ECO:0000259" key="10">
    <source>
        <dbReference type="Pfam" id="PF04290"/>
    </source>
</evidence>
<reference evidence="11 12" key="1">
    <citation type="submission" date="2024-03" db="EMBL/GenBank/DDBJ databases">
        <title>Human intestinal bacterial collection.</title>
        <authorList>
            <person name="Pauvert C."/>
            <person name="Hitch T.C.A."/>
            <person name="Clavel T."/>
        </authorList>
    </citation>
    <scope>NUCLEOTIDE SEQUENCE [LARGE SCALE GENOMIC DNA]</scope>
    <source>
        <strain evidence="11 12">CLA-AP-H27</strain>
    </source>
</reference>